<dbReference type="AlphaFoldDB" id="A0AAV4NR49"/>
<protein>
    <recommendedName>
        <fullName evidence="4">Secreted protein</fullName>
    </recommendedName>
</protein>
<evidence type="ECO:0000313" key="3">
    <source>
        <dbReference type="Proteomes" id="UP001054945"/>
    </source>
</evidence>
<evidence type="ECO:0000256" key="1">
    <source>
        <dbReference type="SAM" id="Phobius"/>
    </source>
</evidence>
<accession>A0AAV4NR49</accession>
<feature type="transmembrane region" description="Helical" evidence="1">
    <location>
        <begin position="12"/>
        <end position="30"/>
    </location>
</feature>
<name>A0AAV4NR49_CAEEX</name>
<sequence>MWNASRFCVSSLRRGHANLLCIVPILVYVLPKRVQGSLTEPRRKPNHDDVIWGFFLSVKLADLGTFTVSAAIDDRTPKPRLGDGRNSI</sequence>
<dbReference type="EMBL" id="BPLR01021209">
    <property type="protein sequence ID" value="GIX87148.1"/>
    <property type="molecule type" value="Genomic_DNA"/>
</dbReference>
<keyword evidence="1" id="KW-1133">Transmembrane helix</keyword>
<keyword evidence="1" id="KW-0812">Transmembrane</keyword>
<comment type="caution">
    <text evidence="2">The sequence shown here is derived from an EMBL/GenBank/DDBJ whole genome shotgun (WGS) entry which is preliminary data.</text>
</comment>
<keyword evidence="3" id="KW-1185">Reference proteome</keyword>
<evidence type="ECO:0008006" key="4">
    <source>
        <dbReference type="Google" id="ProtNLM"/>
    </source>
</evidence>
<reference evidence="2 3" key="1">
    <citation type="submission" date="2021-06" db="EMBL/GenBank/DDBJ databases">
        <title>Caerostris extrusa draft genome.</title>
        <authorList>
            <person name="Kono N."/>
            <person name="Arakawa K."/>
        </authorList>
    </citation>
    <scope>NUCLEOTIDE SEQUENCE [LARGE SCALE GENOMIC DNA]</scope>
</reference>
<feature type="transmembrane region" description="Helical" evidence="1">
    <location>
        <begin position="50"/>
        <end position="72"/>
    </location>
</feature>
<gene>
    <name evidence="2" type="ORF">CEXT_483401</name>
</gene>
<organism evidence="2 3">
    <name type="scientific">Caerostris extrusa</name>
    <name type="common">Bark spider</name>
    <name type="synonym">Caerostris bankana</name>
    <dbReference type="NCBI Taxonomy" id="172846"/>
    <lineage>
        <taxon>Eukaryota</taxon>
        <taxon>Metazoa</taxon>
        <taxon>Ecdysozoa</taxon>
        <taxon>Arthropoda</taxon>
        <taxon>Chelicerata</taxon>
        <taxon>Arachnida</taxon>
        <taxon>Araneae</taxon>
        <taxon>Araneomorphae</taxon>
        <taxon>Entelegynae</taxon>
        <taxon>Araneoidea</taxon>
        <taxon>Araneidae</taxon>
        <taxon>Caerostris</taxon>
    </lineage>
</organism>
<keyword evidence="1" id="KW-0472">Membrane</keyword>
<proteinExistence type="predicted"/>
<evidence type="ECO:0000313" key="2">
    <source>
        <dbReference type="EMBL" id="GIX87148.1"/>
    </source>
</evidence>
<dbReference type="Proteomes" id="UP001054945">
    <property type="component" value="Unassembled WGS sequence"/>
</dbReference>